<comment type="caution">
    <text evidence="1">The sequence shown here is derived from an EMBL/GenBank/DDBJ whole genome shotgun (WGS) entry which is preliminary data.</text>
</comment>
<organism evidence="1 2">
    <name type="scientific">Adineta ricciae</name>
    <name type="common">Rotifer</name>
    <dbReference type="NCBI Taxonomy" id="249248"/>
    <lineage>
        <taxon>Eukaryota</taxon>
        <taxon>Metazoa</taxon>
        <taxon>Spiralia</taxon>
        <taxon>Gnathifera</taxon>
        <taxon>Rotifera</taxon>
        <taxon>Eurotatoria</taxon>
        <taxon>Bdelloidea</taxon>
        <taxon>Adinetida</taxon>
        <taxon>Adinetidae</taxon>
        <taxon>Adineta</taxon>
    </lineage>
</organism>
<dbReference type="EMBL" id="CAJNOJ010000025">
    <property type="protein sequence ID" value="CAF0864972.1"/>
    <property type="molecule type" value="Genomic_DNA"/>
</dbReference>
<dbReference type="AlphaFoldDB" id="A0A813X4Y9"/>
<evidence type="ECO:0000313" key="2">
    <source>
        <dbReference type="Proteomes" id="UP000663852"/>
    </source>
</evidence>
<protein>
    <submittedName>
        <fullName evidence="1">Uncharacterized protein</fullName>
    </submittedName>
</protein>
<reference evidence="1" key="1">
    <citation type="submission" date="2021-02" db="EMBL/GenBank/DDBJ databases">
        <authorList>
            <person name="Nowell W R."/>
        </authorList>
    </citation>
    <scope>NUCLEOTIDE SEQUENCE</scope>
</reference>
<accession>A0A813X4Y9</accession>
<proteinExistence type="predicted"/>
<dbReference type="Proteomes" id="UP000663852">
    <property type="component" value="Unassembled WGS sequence"/>
</dbReference>
<gene>
    <name evidence="1" type="ORF">EDS130_LOCUS7998</name>
</gene>
<name>A0A813X4Y9_ADIRI</name>
<evidence type="ECO:0000313" key="1">
    <source>
        <dbReference type="EMBL" id="CAF0864972.1"/>
    </source>
</evidence>
<sequence length="109" mass="12362">MSGTDVQSRNAIINILCTSVCIYTKSNLASRHICLDKCWSKSKLYSFSVIVHHQKSITKIPLIFNRHTQANHIVQLFSALSQSVIVNFMSDPFSCIHRCEASTNKRYVS</sequence>